<name>A0ABQ4X492_9ASTR</name>
<reference evidence="1" key="1">
    <citation type="journal article" date="2022" name="Int. J. Mol. Sci.">
        <title>Draft Genome of Tanacetum Coccineum: Genomic Comparison of Closely Related Tanacetum-Family Plants.</title>
        <authorList>
            <person name="Yamashiro T."/>
            <person name="Shiraishi A."/>
            <person name="Nakayama K."/>
            <person name="Satake H."/>
        </authorList>
    </citation>
    <scope>NUCLEOTIDE SEQUENCE</scope>
</reference>
<gene>
    <name evidence="1" type="ORF">Tco_0654784</name>
</gene>
<evidence type="ECO:0000313" key="1">
    <source>
        <dbReference type="EMBL" id="GJS60000.1"/>
    </source>
</evidence>
<sequence length="79" mass="9388">MSVRLGNLPLIHLESEELELDRRELDKQEVEQPEVDRFNLDEPGIVLKGGKREVNLIAIGLYENRWRLDKFGRNEHHRK</sequence>
<comment type="caution">
    <text evidence="1">The sequence shown here is derived from an EMBL/GenBank/DDBJ whole genome shotgun (WGS) entry which is preliminary data.</text>
</comment>
<organism evidence="1 2">
    <name type="scientific">Tanacetum coccineum</name>
    <dbReference type="NCBI Taxonomy" id="301880"/>
    <lineage>
        <taxon>Eukaryota</taxon>
        <taxon>Viridiplantae</taxon>
        <taxon>Streptophyta</taxon>
        <taxon>Embryophyta</taxon>
        <taxon>Tracheophyta</taxon>
        <taxon>Spermatophyta</taxon>
        <taxon>Magnoliopsida</taxon>
        <taxon>eudicotyledons</taxon>
        <taxon>Gunneridae</taxon>
        <taxon>Pentapetalae</taxon>
        <taxon>asterids</taxon>
        <taxon>campanulids</taxon>
        <taxon>Asterales</taxon>
        <taxon>Asteraceae</taxon>
        <taxon>Asteroideae</taxon>
        <taxon>Anthemideae</taxon>
        <taxon>Anthemidinae</taxon>
        <taxon>Tanacetum</taxon>
    </lineage>
</organism>
<dbReference type="Proteomes" id="UP001151760">
    <property type="component" value="Unassembled WGS sequence"/>
</dbReference>
<reference evidence="1" key="2">
    <citation type="submission" date="2022-01" db="EMBL/GenBank/DDBJ databases">
        <authorList>
            <person name="Yamashiro T."/>
            <person name="Shiraishi A."/>
            <person name="Satake H."/>
            <person name="Nakayama K."/>
        </authorList>
    </citation>
    <scope>NUCLEOTIDE SEQUENCE</scope>
</reference>
<protein>
    <submittedName>
        <fullName evidence="1">Uncharacterized protein</fullName>
    </submittedName>
</protein>
<evidence type="ECO:0000313" key="2">
    <source>
        <dbReference type="Proteomes" id="UP001151760"/>
    </source>
</evidence>
<accession>A0ABQ4X492</accession>
<keyword evidence="2" id="KW-1185">Reference proteome</keyword>
<proteinExistence type="predicted"/>
<dbReference type="EMBL" id="BQNB010009192">
    <property type="protein sequence ID" value="GJS60000.1"/>
    <property type="molecule type" value="Genomic_DNA"/>
</dbReference>